<proteinExistence type="predicted"/>
<protein>
    <submittedName>
        <fullName evidence="4">EAL domain-containing protein</fullName>
    </submittedName>
</protein>
<dbReference type="AlphaFoldDB" id="A0A7C9RGA6"/>
<dbReference type="InterPro" id="IPR035919">
    <property type="entry name" value="EAL_sf"/>
</dbReference>
<dbReference type="CDD" id="cd01948">
    <property type="entry name" value="EAL"/>
    <property type="match status" value="1"/>
</dbReference>
<dbReference type="InterPro" id="IPR050706">
    <property type="entry name" value="Cyclic-di-GMP_PDE-like"/>
</dbReference>
<dbReference type="PANTHER" id="PTHR33121:SF70">
    <property type="entry name" value="SIGNALING PROTEIN YKOW"/>
    <property type="match status" value="1"/>
</dbReference>
<accession>A0A7C9RGA6</accession>
<dbReference type="GO" id="GO:0000160">
    <property type="term" value="P:phosphorelay signal transduction system"/>
    <property type="evidence" value="ECO:0007669"/>
    <property type="project" value="InterPro"/>
</dbReference>
<sequence>MRGFKPAELDTVATFGQRKVTPRVCIVDAKRHIRTFLAEALEELGFVATECANADELPLLLDLHAPDLILLGIPNDGVQAGHILKIIVDRKFDGQVLLIGPKESIVVSALRQLGEELQIAMLPPLATPFSADGLRASVVTLLPQQAPPSPPVDVAEALKAGWLELWYQQKIDVHTLAPRGAEALIRMRHPSWGVVPPASFIPDDRDPQFKGLSEFVVSRALEDWHYFVDQHGPVDISINLPISFLEDPVLVSSLCRQIPDHPAFGGLIVEVKGFEIIRNLDLAIDVAKRLRFHNIAISIDDLGTDWPLLTELKSFPFVEIKVDREFVTGSADNRLKQTVCRRILELADRHGARTVAKGVETRSDLVATHEMGFDLAQGYLFGKPANAKKFARASLARPTALA</sequence>
<dbReference type="InterPro" id="IPR011006">
    <property type="entry name" value="CheY-like_superfamily"/>
</dbReference>
<evidence type="ECO:0000313" key="5">
    <source>
        <dbReference type="Proteomes" id="UP000480266"/>
    </source>
</evidence>
<name>A0A7C9RGA6_9BRAD</name>
<dbReference type="PANTHER" id="PTHR33121">
    <property type="entry name" value="CYCLIC DI-GMP PHOSPHODIESTERASE PDEF"/>
    <property type="match status" value="1"/>
</dbReference>
<evidence type="ECO:0000259" key="3">
    <source>
        <dbReference type="PROSITE" id="PS50883"/>
    </source>
</evidence>
<organism evidence="4 5">
    <name type="scientific">Candidatus Afipia apatlaquensis</name>
    <dbReference type="NCBI Taxonomy" id="2712852"/>
    <lineage>
        <taxon>Bacteria</taxon>
        <taxon>Pseudomonadati</taxon>
        <taxon>Pseudomonadota</taxon>
        <taxon>Alphaproteobacteria</taxon>
        <taxon>Hyphomicrobiales</taxon>
        <taxon>Nitrobacteraceae</taxon>
        <taxon>Afipia</taxon>
    </lineage>
</organism>
<dbReference type="EMBL" id="JAAMRR010000155">
    <property type="protein sequence ID" value="NGX94236.1"/>
    <property type="molecule type" value="Genomic_DNA"/>
</dbReference>
<reference evidence="4" key="1">
    <citation type="submission" date="2020-02" db="EMBL/GenBank/DDBJ databases">
        <title>Draft genome sequence of Candidatus Afipia apatlaquensis IBT-C3, a potential strain for decolorization of textile dyes.</title>
        <authorList>
            <person name="Sanchez-Reyes A."/>
            <person name="Breton-Deval L."/>
            <person name="Mangelson H."/>
            <person name="Sanchez-Flores A."/>
        </authorList>
    </citation>
    <scope>NUCLEOTIDE SEQUENCE [LARGE SCALE GENOMIC DNA]</scope>
    <source>
        <strain evidence="4">IBT-C3</strain>
    </source>
</reference>
<keyword evidence="5" id="KW-1185">Reference proteome</keyword>
<dbReference type="Proteomes" id="UP000480266">
    <property type="component" value="Unassembled WGS sequence"/>
</dbReference>
<dbReference type="InterPro" id="IPR001633">
    <property type="entry name" value="EAL_dom"/>
</dbReference>
<dbReference type="GO" id="GO:0071111">
    <property type="term" value="F:cyclic-guanylate-specific phosphodiesterase activity"/>
    <property type="evidence" value="ECO:0007669"/>
    <property type="project" value="InterPro"/>
</dbReference>
<evidence type="ECO:0000256" key="1">
    <source>
        <dbReference type="PROSITE-ProRule" id="PRU00169"/>
    </source>
</evidence>
<dbReference type="Gene3D" id="3.40.50.2300">
    <property type="match status" value="1"/>
</dbReference>
<dbReference type="InterPro" id="IPR001789">
    <property type="entry name" value="Sig_transdc_resp-reg_receiver"/>
</dbReference>
<gene>
    <name evidence="4" type="ORF">G4V63_03000</name>
</gene>
<feature type="domain" description="Response regulatory" evidence="2">
    <location>
        <begin position="23"/>
        <end position="142"/>
    </location>
</feature>
<dbReference type="Gene3D" id="3.20.20.450">
    <property type="entry name" value="EAL domain"/>
    <property type="match status" value="1"/>
</dbReference>
<comment type="caution">
    <text evidence="1">Lacks conserved residue(s) required for the propagation of feature annotation.</text>
</comment>
<evidence type="ECO:0000259" key="2">
    <source>
        <dbReference type="PROSITE" id="PS50110"/>
    </source>
</evidence>
<comment type="caution">
    <text evidence="4">The sequence shown here is derived from an EMBL/GenBank/DDBJ whole genome shotgun (WGS) entry which is preliminary data.</text>
</comment>
<dbReference type="SUPFAM" id="SSF141868">
    <property type="entry name" value="EAL domain-like"/>
    <property type="match status" value="1"/>
</dbReference>
<dbReference type="PROSITE" id="PS50883">
    <property type="entry name" value="EAL"/>
    <property type="match status" value="1"/>
</dbReference>
<dbReference type="SMART" id="SM00052">
    <property type="entry name" value="EAL"/>
    <property type="match status" value="1"/>
</dbReference>
<dbReference type="SUPFAM" id="SSF52172">
    <property type="entry name" value="CheY-like"/>
    <property type="match status" value="1"/>
</dbReference>
<feature type="domain" description="EAL" evidence="3">
    <location>
        <begin position="147"/>
        <end position="398"/>
    </location>
</feature>
<dbReference type="PROSITE" id="PS50110">
    <property type="entry name" value="RESPONSE_REGULATORY"/>
    <property type="match status" value="1"/>
</dbReference>
<evidence type="ECO:0000313" key="4">
    <source>
        <dbReference type="EMBL" id="NGX94236.1"/>
    </source>
</evidence>
<dbReference type="Pfam" id="PF00563">
    <property type="entry name" value="EAL"/>
    <property type="match status" value="1"/>
</dbReference>